<evidence type="ECO:0000259" key="5">
    <source>
        <dbReference type="SMART" id="SM00997"/>
    </source>
</evidence>
<comment type="similarity">
    <text evidence="2">Belongs to the adenosylhomocysteinase family.</text>
</comment>
<evidence type="ECO:0000256" key="3">
    <source>
        <dbReference type="ARBA" id="ARBA00022563"/>
    </source>
</evidence>
<dbReference type="AlphaFoldDB" id="A0A917NEC8"/>
<dbReference type="Proteomes" id="UP000630149">
    <property type="component" value="Unassembled WGS sequence"/>
</dbReference>
<evidence type="ECO:0000256" key="1">
    <source>
        <dbReference type="ARBA" id="ARBA00001911"/>
    </source>
</evidence>
<reference evidence="6" key="1">
    <citation type="journal article" date="2014" name="Int. J. Syst. Evol. Microbiol.">
        <title>Complete genome sequence of Corynebacterium casei LMG S-19264T (=DSM 44701T), isolated from a smear-ripened cheese.</title>
        <authorList>
            <consortium name="US DOE Joint Genome Institute (JGI-PGF)"/>
            <person name="Walter F."/>
            <person name="Albersmeier A."/>
            <person name="Kalinowski J."/>
            <person name="Ruckert C."/>
        </authorList>
    </citation>
    <scope>NUCLEOTIDE SEQUENCE</scope>
    <source>
        <strain evidence="6">JCM 13919</strain>
    </source>
</reference>
<dbReference type="PANTHER" id="PTHR23420:SF0">
    <property type="entry name" value="ADENOSYLHOMOCYSTEINASE"/>
    <property type="match status" value="1"/>
</dbReference>
<comment type="cofactor">
    <cofactor evidence="1">
        <name>NAD(+)</name>
        <dbReference type="ChEBI" id="CHEBI:57540"/>
    </cofactor>
</comment>
<dbReference type="InterPro" id="IPR036291">
    <property type="entry name" value="NAD(P)-bd_dom_sf"/>
</dbReference>
<dbReference type="Gene3D" id="3.40.50.1480">
    <property type="entry name" value="Adenosylhomocysteinase-like"/>
    <property type="match status" value="2"/>
</dbReference>
<dbReference type="RefSeq" id="WP_131777399.1">
    <property type="nucleotide sequence ID" value="NZ_CAAAIA010000013.1"/>
</dbReference>
<evidence type="ECO:0000256" key="2">
    <source>
        <dbReference type="ARBA" id="ARBA00007122"/>
    </source>
</evidence>
<dbReference type="GO" id="GO:0006730">
    <property type="term" value="P:one-carbon metabolic process"/>
    <property type="evidence" value="ECO:0007669"/>
    <property type="project" value="UniProtKB-KW"/>
</dbReference>
<dbReference type="InterPro" id="IPR015878">
    <property type="entry name" value="Ado_hCys_hydrolase_NAD-bd"/>
</dbReference>
<dbReference type="InterPro" id="IPR042172">
    <property type="entry name" value="Adenosylhomocyst_ase-like_sf"/>
</dbReference>
<evidence type="ECO:0000256" key="4">
    <source>
        <dbReference type="ARBA" id="ARBA00023027"/>
    </source>
</evidence>
<dbReference type="SUPFAM" id="SSF52283">
    <property type="entry name" value="Formate/glycerate dehydrogenase catalytic domain-like"/>
    <property type="match status" value="1"/>
</dbReference>
<feature type="domain" description="S-adenosyl-L-homocysteine hydrolase NAD binding" evidence="5">
    <location>
        <begin position="153"/>
        <end position="315"/>
    </location>
</feature>
<sequence>MHPSLQLYFERYSSNDAPFMHMLLSQWRQERPLEGIKVLHHVPVVTNTLLKIACLIEAGADVTVTNPSFLEAHDEAVSALNDAGVRYVTNLRSLSGEPFDIYFDCGAELYKCLGAPTIGSIELTGSGDDYYRKQSLSFPVISIDRTLTKQLETVFGCAKGVSQALEQLTGFSQAQKNWLIFGFGKIGRGIAYFGKQSNSNVTIVDISLNQREAARQLGLNAVDPNNKSQLRTALLNADLVITATGVENLLSRFPSDWFEDKFLANMGVLDEFGPNFRPEEVLNKKLPINFVLKDPTPMLYIDPEFYLHNSASLSLLKDQLNPGVHSPNSEFDRNLITQWALFHQFNQEIIARWFIPFNISSAHEEHNTPIHPLMPV</sequence>
<evidence type="ECO:0000313" key="7">
    <source>
        <dbReference type="Proteomes" id="UP000630149"/>
    </source>
</evidence>
<name>A0A917NEC8_9GAMM</name>
<dbReference type="Gene3D" id="3.40.50.720">
    <property type="entry name" value="NAD(P)-binding Rossmann-like Domain"/>
    <property type="match status" value="1"/>
</dbReference>
<dbReference type="SUPFAM" id="SSF51735">
    <property type="entry name" value="NAD(P)-binding Rossmann-fold domains"/>
    <property type="match status" value="1"/>
</dbReference>
<dbReference type="GO" id="GO:0033353">
    <property type="term" value="P:S-adenosylmethionine cycle"/>
    <property type="evidence" value="ECO:0007669"/>
    <property type="project" value="TreeGrafter"/>
</dbReference>
<keyword evidence="7" id="KW-1185">Reference proteome</keyword>
<dbReference type="GO" id="GO:0004013">
    <property type="term" value="F:adenosylhomocysteinase activity"/>
    <property type="evidence" value="ECO:0007669"/>
    <property type="project" value="TreeGrafter"/>
</dbReference>
<dbReference type="OrthoDB" id="9805103at2"/>
<protein>
    <submittedName>
        <fullName evidence="6">Adenosylhomocysteinase</fullName>
    </submittedName>
</protein>
<dbReference type="GO" id="GO:0005829">
    <property type="term" value="C:cytosol"/>
    <property type="evidence" value="ECO:0007669"/>
    <property type="project" value="TreeGrafter"/>
</dbReference>
<reference evidence="6" key="2">
    <citation type="submission" date="2020-09" db="EMBL/GenBank/DDBJ databases">
        <authorList>
            <person name="Sun Q."/>
            <person name="Ohkuma M."/>
        </authorList>
    </citation>
    <scope>NUCLEOTIDE SEQUENCE</scope>
    <source>
        <strain evidence="6">JCM 13919</strain>
    </source>
</reference>
<proteinExistence type="inferred from homology"/>
<dbReference type="EMBL" id="BMOB01000013">
    <property type="protein sequence ID" value="GGI92484.1"/>
    <property type="molecule type" value="Genomic_DNA"/>
</dbReference>
<dbReference type="PANTHER" id="PTHR23420">
    <property type="entry name" value="ADENOSYLHOMOCYSTEINASE"/>
    <property type="match status" value="1"/>
</dbReference>
<dbReference type="InterPro" id="IPR000043">
    <property type="entry name" value="Adenosylhomocysteinase-like"/>
</dbReference>
<gene>
    <name evidence="6" type="ORF">GCM10007966_21410</name>
</gene>
<organism evidence="6 7">
    <name type="scientific">Legionella impletisoli</name>
    <dbReference type="NCBI Taxonomy" id="343510"/>
    <lineage>
        <taxon>Bacteria</taxon>
        <taxon>Pseudomonadati</taxon>
        <taxon>Pseudomonadota</taxon>
        <taxon>Gammaproteobacteria</taxon>
        <taxon>Legionellales</taxon>
        <taxon>Legionellaceae</taxon>
        <taxon>Legionella</taxon>
    </lineage>
</organism>
<comment type="caution">
    <text evidence="6">The sequence shown here is derived from an EMBL/GenBank/DDBJ whole genome shotgun (WGS) entry which is preliminary data.</text>
</comment>
<keyword evidence="4" id="KW-0520">NAD</keyword>
<evidence type="ECO:0000313" key="6">
    <source>
        <dbReference type="EMBL" id="GGI92484.1"/>
    </source>
</evidence>
<dbReference type="SMART" id="SM00997">
    <property type="entry name" value="AdoHcyase_NAD"/>
    <property type="match status" value="1"/>
</dbReference>
<keyword evidence="3" id="KW-0554">One-carbon metabolism</keyword>
<accession>A0A917NEC8</accession>